<dbReference type="EMBL" id="JAEVLS010000002">
    <property type="protein sequence ID" value="MBM0104720.1"/>
    <property type="molecule type" value="Genomic_DNA"/>
</dbReference>
<evidence type="ECO:0000313" key="3">
    <source>
        <dbReference type="Proteomes" id="UP000661077"/>
    </source>
</evidence>
<reference evidence="2 3" key="1">
    <citation type="journal article" date="2021" name="Int. J. Syst. Evol. Microbiol.">
        <title>Steroidobacter gossypii sp. nov., isolated from soil of cotton cropping field.</title>
        <authorList>
            <person name="Huang R."/>
            <person name="Yang S."/>
            <person name="Zhen C."/>
            <person name="Liu W."/>
        </authorList>
    </citation>
    <scope>NUCLEOTIDE SEQUENCE [LARGE SCALE GENOMIC DNA]</scope>
    <source>
        <strain evidence="2 3">S1-65</strain>
    </source>
</reference>
<accession>A0ABS1WUR8</accession>
<evidence type="ECO:0000256" key="1">
    <source>
        <dbReference type="SAM" id="SignalP"/>
    </source>
</evidence>
<name>A0ABS1WUR8_9GAMM</name>
<dbReference type="RefSeq" id="WP_203166726.1">
    <property type="nucleotide sequence ID" value="NZ_JAEVLS010000002.1"/>
</dbReference>
<feature type="chain" id="PRO_5047289674" description="S-layer homology domain-containing protein" evidence="1">
    <location>
        <begin position="21"/>
        <end position="545"/>
    </location>
</feature>
<evidence type="ECO:0000313" key="2">
    <source>
        <dbReference type="EMBL" id="MBM0104720.1"/>
    </source>
</evidence>
<dbReference type="Proteomes" id="UP000661077">
    <property type="component" value="Unassembled WGS sequence"/>
</dbReference>
<keyword evidence="1" id="KW-0732">Signal</keyword>
<feature type="signal peptide" evidence="1">
    <location>
        <begin position="1"/>
        <end position="20"/>
    </location>
</feature>
<protein>
    <recommendedName>
        <fullName evidence="4">S-layer homology domain-containing protein</fullName>
    </recommendedName>
</protein>
<gene>
    <name evidence="2" type="ORF">JM946_08175</name>
</gene>
<comment type="caution">
    <text evidence="2">The sequence shown here is derived from an EMBL/GenBank/DDBJ whole genome shotgun (WGS) entry which is preliminary data.</text>
</comment>
<organism evidence="2 3">
    <name type="scientific">Steroidobacter gossypii</name>
    <dbReference type="NCBI Taxonomy" id="2805490"/>
    <lineage>
        <taxon>Bacteria</taxon>
        <taxon>Pseudomonadati</taxon>
        <taxon>Pseudomonadota</taxon>
        <taxon>Gammaproteobacteria</taxon>
        <taxon>Steroidobacterales</taxon>
        <taxon>Steroidobacteraceae</taxon>
        <taxon>Steroidobacter</taxon>
    </lineage>
</organism>
<sequence>MKIRNRILAGATAIASLGLAACSGGSQGTQDGGSSNNGSGASSRTFHARAVDGYLAGANVYVDVNGNGQLDAFEPRAITDVDGYFSYNHKTGIDYCATGGLKQHCLRGAIDANETVLIRVTGGYDTVTQLPFKGVLSLRSSELNRDDLRLITPVTSMVADSLTPEQKFQALVDAGVFEGTMDDDPLLDVANASRAQMAAILSRIFGEVGNLSLSSSSFEDVEHAAWASGYIAIAGQIGTIEGTSFGDAFSDPAVVEAAAREAIFAALHPGRTLTNDFQLTNPASYSHLVQFAADLVGLNEELIESVHGAASIEELQAILRVQMIAAERALANPHDPELSDLSDWIRNQLAQGNRLGADLTALGEADMDLSALIDPAFNFDPASNSVSASAKIPAEAASTFAALVNTSFGVAVNEPDEQGAALFFLSGDANARSGEIDVCVRYTGDDGDFDTTSSTDPNGALLVGGHWSLLDDHTLTLGVEVAGGVRPLLLKAVAGSGSERDYRFDFGRDLSTWSGSMPSAFAPGSVPANDAACKAALIERFGSIG</sequence>
<proteinExistence type="predicted"/>
<evidence type="ECO:0008006" key="4">
    <source>
        <dbReference type="Google" id="ProtNLM"/>
    </source>
</evidence>
<keyword evidence="3" id="KW-1185">Reference proteome</keyword>
<dbReference type="PROSITE" id="PS51257">
    <property type="entry name" value="PROKAR_LIPOPROTEIN"/>
    <property type="match status" value="1"/>
</dbReference>